<dbReference type="Proteomes" id="UP000698335">
    <property type="component" value="Unassembled WGS sequence"/>
</dbReference>
<dbReference type="Gene3D" id="1.20.1090.10">
    <property type="entry name" value="Dehydroquinate synthase-like - alpha domain"/>
    <property type="match status" value="1"/>
</dbReference>
<evidence type="ECO:0000259" key="12">
    <source>
        <dbReference type="Pfam" id="PF24621"/>
    </source>
</evidence>
<reference evidence="13" key="1">
    <citation type="submission" date="2020-04" db="EMBL/GenBank/DDBJ databases">
        <title>Deep metagenomics examines the oral microbiome during advanced dental caries in children, revealing novel taxa and co-occurrences with host molecules.</title>
        <authorList>
            <person name="Baker J.L."/>
            <person name="Morton J.T."/>
            <person name="Dinis M."/>
            <person name="Alvarez R."/>
            <person name="Tran N.C."/>
            <person name="Knight R."/>
            <person name="Edlund A."/>
        </authorList>
    </citation>
    <scope>NUCLEOTIDE SEQUENCE</scope>
    <source>
        <strain evidence="13">JCVI_38_bin.5</strain>
    </source>
</reference>
<dbReference type="GO" id="GO:0046872">
    <property type="term" value="F:metal ion binding"/>
    <property type="evidence" value="ECO:0007669"/>
    <property type="project" value="UniProtKB-KW"/>
</dbReference>
<keyword evidence="7" id="KW-0520">NAD</keyword>
<dbReference type="InterPro" id="IPR030963">
    <property type="entry name" value="DHQ_synth_fam"/>
</dbReference>
<dbReference type="GO" id="GO:0009423">
    <property type="term" value="P:chorismate biosynthetic process"/>
    <property type="evidence" value="ECO:0007669"/>
    <property type="project" value="UniProtKB-UniRule"/>
</dbReference>
<evidence type="ECO:0000256" key="5">
    <source>
        <dbReference type="ARBA" id="ARBA00022741"/>
    </source>
</evidence>
<dbReference type="Gene3D" id="3.40.50.1970">
    <property type="match status" value="1"/>
</dbReference>
<evidence type="ECO:0000256" key="4">
    <source>
        <dbReference type="ARBA" id="ARBA00022723"/>
    </source>
</evidence>
<dbReference type="InterPro" id="IPR050071">
    <property type="entry name" value="Dehydroquinate_synthase"/>
</dbReference>
<accession>A0A930YRZ7</accession>
<dbReference type="EMBL" id="JABZGW010000106">
    <property type="protein sequence ID" value="MBF4807696.1"/>
    <property type="molecule type" value="Genomic_DNA"/>
</dbReference>
<dbReference type="PIRSF" id="PIRSF001455">
    <property type="entry name" value="DHQ_synth"/>
    <property type="match status" value="1"/>
</dbReference>
<comment type="cofactor">
    <cofactor evidence="1">
        <name>NAD(+)</name>
        <dbReference type="ChEBI" id="CHEBI:57540"/>
    </cofactor>
</comment>
<gene>
    <name evidence="13" type="primary">aroB</name>
    <name evidence="13" type="ORF">HXK26_03260</name>
</gene>
<dbReference type="Pfam" id="PF01761">
    <property type="entry name" value="DHQ_synthase"/>
    <property type="match status" value="1"/>
</dbReference>
<dbReference type="InterPro" id="IPR056179">
    <property type="entry name" value="DHQS_C"/>
</dbReference>
<dbReference type="FunFam" id="3.40.50.1970:FF:000007">
    <property type="entry name" value="Pentafunctional AROM polypeptide"/>
    <property type="match status" value="1"/>
</dbReference>
<protein>
    <recommendedName>
        <fullName evidence="10">3-dehydroquinate synthase</fullName>
        <ecNumber evidence="10">4.2.3.4</ecNumber>
    </recommendedName>
</protein>
<evidence type="ECO:0000313" key="13">
    <source>
        <dbReference type="EMBL" id="MBF4807696.1"/>
    </source>
</evidence>
<dbReference type="PANTHER" id="PTHR43622">
    <property type="entry name" value="3-DEHYDROQUINATE SYNTHASE"/>
    <property type="match status" value="1"/>
</dbReference>
<dbReference type="InterPro" id="IPR030960">
    <property type="entry name" value="DHQS/DOIS_N"/>
</dbReference>
<evidence type="ECO:0000256" key="8">
    <source>
        <dbReference type="ARBA" id="ARBA00023239"/>
    </source>
</evidence>
<keyword evidence="6" id="KW-0862">Zinc</keyword>
<evidence type="ECO:0000313" key="14">
    <source>
        <dbReference type="Proteomes" id="UP000698335"/>
    </source>
</evidence>
<dbReference type="Pfam" id="PF24621">
    <property type="entry name" value="DHQS_C"/>
    <property type="match status" value="1"/>
</dbReference>
<feature type="domain" description="3-dehydroquinate synthase N-terminal" evidence="11">
    <location>
        <begin position="76"/>
        <end position="187"/>
    </location>
</feature>
<feature type="domain" description="3-dehydroquinate synthase C-terminal" evidence="12">
    <location>
        <begin position="189"/>
        <end position="335"/>
    </location>
</feature>
<evidence type="ECO:0000256" key="7">
    <source>
        <dbReference type="ARBA" id="ARBA00023027"/>
    </source>
</evidence>
<keyword evidence="8 13" id="KW-0456">Lyase</keyword>
<name>A0A930YRZ7_9ACTN</name>
<dbReference type="GO" id="GO:0003856">
    <property type="term" value="F:3-dehydroquinate synthase activity"/>
    <property type="evidence" value="ECO:0007669"/>
    <property type="project" value="UniProtKB-UniRule"/>
</dbReference>
<dbReference type="GO" id="GO:0009073">
    <property type="term" value="P:aromatic amino acid family biosynthetic process"/>
    <property type="evidence" value="ECO:0007669"/>
    <property type="project" value="InterPro"/>
</dbReference>
<keyword evidence="5" id="KW-0547">Nucleotide-binding</keyword>
<dbReference type="PANTHER" id="PTHR43622:SF1">
    <property type="entry name" value="3-DEHYDROQUINATE SYNTHASE"/>
    <property type="match status" value="1"/>
</dbReference>
<dbReference type="GO" id="GO:0000166">
    <property type="term" value="F:nucleotide binding"/>
    <property type="evidence" value="ECO:0007669"/>
    <property type="project" value="UniProtKB-KW"/>
</dbReference>
<evidence type="ECO:0000256" key="3">
    <source>
        <dbReference type="ARBA" id="ARBA00001947"/>
    </source>
</evidence>
<dbReference type="CDD" id="cd08195">
    <property type="entry name" value="DHQS"/>
    <property type="match status" value="1"/>
</dbReference>
<comment type="caution">
    <text evidence="13">The sequence shown here is derived from an EMBL/GenBank/DDBJ whole genome shotgun (WGS) entry which is preliminary data.</text>
</comment>
<evidence type="ECO:0000256" key="2">
    <source>
        <dbReference type="ARBA" id="ARBA00001941"/>
    </source>
</evidence>
<dbReference type="GO" id="GO:0005737">
    <property type="term" value="C:cytoplasm"/>
    <property type="evidence" value="ECO:0007669"/>
    <property type="project" value="InterPro"/>
</dbReference>
<proteinExistence type="predicted"/>
<comment type="cofactor">
    <cofactor evidence="2">
        <name>Co(2+)</name>
        <dbReference type="ChEBI" id="CHEBI:48828"/>
    </cofactor>
</comment>
<organism evidence="13 14">
    <name type="scientific">Lancefieldella rimae</name>
    <dbReference type="NCBI Taxonomy" id="1383"/>
    <lineage>
        <taxon>Bacteria</taxon>
        <taxon>Bacillati</taxon>
        <taxon>Actinomycetota</taxon>
        <taxon>Coriobacteriia</taxon>
        <taxon>Coriobacteriales</taxon>
        <taxon>Atopobiaceae</taxon>
        <taxon>Lancefieldella</taxon>
    </lineage>
</organism>
<comment type="cofactor">
    <cofactor evidence="3">
        <name>Zn(2+)</name>
        <dbReference type="ChEBI" id="CHEBI:29105"/>
    </cofactor>
</comment>
<dbReference type="InterPro" id="IPR016037">
    <property type="entry name" value="DHQ_synth_AroB"/>
</dbReference>
<evidence type="ECO:0000259" key="11">
    <source>
        <dbReference type="Pfam" id="PF01761"/>
    </source>
</evidence>
<evidence type="ECO:0000256" key="1">
    <source>
        <dbReference type="ARBA" id="ARBA00001911"/>
    </source>
</evidence>
<dbReference type="NCBIfam" id="TIGR01357">
    <property type="entry name" value="aroB"/>
    <property type="match status" value="1"/>
</dbReference>
<evidence type="ECO:0000256" key="6">
    <source>
        <dbReference type="ARBA" id="ARBA00022833"/>
    </source>
</evidence>
<keyword evidence="4" id="KW-0479">Metal-binding</keyword>
<evidence type="ECO:0000256" key="9">
    <source>
        <dbReference type="ARBA" id="ARBA00023285"/>
    </source>
</evidence>
<evidence type="ECO:0000256" key="10">
    <source>
        <dbReference type="NCBIfam" id="TIGR01357"/>
    </source>
</evidence>
<dbReference type="SUPFAM" id="SSF56796">
    <property type="entry name" value="Dehydroquinate synthase-like"/>
    <property type="match status" value="1"/>
</dbReference>
<sequence length="369" mass="40467">MTYSKLSLDLSKYQLENSSEIIIGKDVLAESADILATWIDSDTHLHIVSDTTVSELYLNRLKAVLHRHFSNISQTILPCGEHTKSPETLQMLWSDFAQNELTRNSCVIAFGGGVVSDTTGFAASTYLRGIRYVTMPTTLLSMVDASVGGKTAINLASGKNQAGTFWQPSFVIADTSLLQTLSAQDIEEGFAEVIKCAVMADKTLFSQLLNHAPLGSSLAVHEKNLDWLTNIVITCVNIKKTFVEQDPFDTHGVRIRLNLGHTFGHAIEAVSNYTLPHGHSVAAGLCMMGRISQKKGWCSKETADAIENCVRAYNLPTESPYQSEELLAYLKRDKKRTDHALNIIVPKSIGTSSVMPVSFETLSDLIKLA</sequence>
<keyword evidence="9" id="KW-0170">Cobalt</keyword>
<dbReference type="EC" id="4.2.3.4" evidence="10"/>
<dbReference type="AlphaFoldDB" id="A0A930YRZ7"/>